<dbReference type="EMBL" id="CATVXE010000013">
    <property type="protein sequence ID" value="CAJ0687809.1"/>
    <property type="molecule type" value="Genomic_DNA"/>
</dbReference>
<reference evidence="9 12" key="1">
    <citation type="submission" date="2023-07" db="EMBL/GenBank/DDBJ databases">
        <authorList>
            <person name="Peeters C."/>
        </authorList>
    </citation>
    <scope>NUCLEOTIDE SEQUENCE</scope>
    <source>
        <strain evidence="10 12">R-77569</strain>
        <strain evidence="9">R-77591</strain>
    </source>
</reference>
<comment type="subcellular location">
    <subcellularLocation>
        <location evidence="7">Cell membrane</location>
    </subcellularLocation>
    <subcellularLocation>
        <location evidence="7">Bacterial flagellum basal body</location>
    </subcellularLocation>
</comment>
<name>A0AAD2EM80_9RALS</name>
<feature type="transmembrane region" description="Helical" evidence="7">
    <location>
        <begin position="6"/>
        <end position="28"/>
    </location>
</feature>
<evidence type="ECO:0000256" key="7">
    <source>
        <dbReference type="RuleBase" id="RU362064"/>
    </source>
</evidence>
<evidence type="ECO:0000313" key="12">
    <source>
        <dbReference type="Proteomes" id="UP001190452"/>
    </source>
</evidence>
<evidence type="ECO:0000313" key="11">
    <source>
        <dbReference type="Proteomes" id="UP001190002"/>
    </source>
</evidence>
<evidence type="ECO:0000256" key="3">
    <source>
        <dbReference type="ARBA" id="ARBA00022989"/>
    </source>
</evidence>
<organism evidence="9 11">
    <name type="scientific">Ralstonia mannitolilytica</name>
    <dbReference type="NCBI Taxonomy" id="105219"/>
    <lineage>
        <taxon>Bacteria</taxon>
        <taxon>Pseudomonadati</taxon>
        <taxon>Pseudomonadota</taxon>
        <taxon>Betaproteobacteria</taxon>
        <taxon>Burkholderiales</taxon>
        <taxon>Burkholderiaceae</taxon>
        <taxon>Ralstonia</taxon>
    </lineage>
</organism>
<evidence type="ECO:0000313" key="10">
    <source>
        <dbReference type="EMBL" id="CAJ0890474.1"/>
    </source>
</evidence>
<keyword evidence="12" id="KW-1185">Reference proteome</keyword>
<protein>
    <recommendedName>
        <fullName evidence="7">Flagellar protein</fullName>
    </recommendedName>
</protein>
<evidence type="ECO:0000256" key="8">
    <source>
        <dbReference type="SAM" id="MobiDB-lite"/>
    </source>
</evidence>
<keyword evidence="3 7" id="KW-1133">Transmembrane helix</keyword>
<dbReference type="GO" id="GO:0009425">
    <property type="term" value="C:bacterial-type flagellum basal body"/>
    <property type="evidence" value="ECO:0007669"/>
    <property type="project" value="UniProtKB-SubCell"/>
</dbReference>
<evidence type="ECO:0000256" key="2">
    <source>
        <dbReference type="ARBA" id="ARBA00022692"/>
    </source>
</evidence>
<keyword evidence="5 7" id="KW-0975">Bacterial flagellum</keyword>
<dbReference type="PANTHER" id="PTHR38766">
    <property type="entry name" value="FLAGELLAR PROTEIN FLIO"/>
    <property type="match status" value="1"/>
</dbReference>
<dbReference type="EMBL" id="CAUDKV010000021">
    <property type="protein sequence ID" value="CAJ0890474.1"/>
    <property type="molecule type" value="Genomic_DNA"/>
</dbReference>
<evidence type="ECO:0000256" key="5">
    <source>
        <dbReference type="ARBA" id="ARBA00023143"/>
    </source>
</evidence>
<dbReference type="InterPro" id="IPR052205">
    <property type="entry name" value="FliO/MopB"/>
</dbReference>
<dbReference type="InterPro" id="IPR022781">
    <property type="entry name" value="Flagellar_biosynth_FliO"/>
</dbReference>
<accession>A0AAD2EM80</accession>
<feature type="region of interest" description="Disordered" evidence="8">
    <location>
        <begin position="84"/>
        <end position="114"/>
    </location>
</feature>
<gene>
    <name evidence="10" type="ORF">R77569_04062</name>
    <name evidence="9" type="ORF">R77591_03145</name>
</gene>
<proteinExistence type="inferred from homology"/>
<keyword evidence="2 7" id="KW-0812">Transmembrane</keyword>
<dbReference type="Pfam" id="PF04347">
    <property type="entry name" value="FliO"/>
    <property type="match status" value="1"/>
</dbReference>
<comment type="similarity">
    <text evidence="6 7">Belongs to the FliO/MopB family.</text>
</comment>
<dbReference type="GO" id="GO:0005886">
    <property type="term" value="C:plasma membrane"/>
    <property type="evidence" value="ECO:0007669"/>
    <property type="project" value="UniProtKB-SubCell"/>
</dbReference>
<dbReference type="GO" id="GO:0044781">
    <property type="term" value="P:bacterial-type flagellum organization"/>
    <property type="evidence" value="ECO:0007669"/>
    <property type="project" value="UniProtKB-UniRule"/>
</dbReference>
<dbReference type="RefSeq" id="WP_096746234.1">
    <property type="nucleotide sequence ID" value="NZ_CATVXE010000013.1"/>
</dbReference>
<evidence type="ECO:0000256" key="4">
    <source>
        <dbReference type="ARBA" id="ARBA00023136"/>
    </source>
</evidence>
<keyword evidence="4 7" id="KW-0472">Membrane</keyword>
<dbReference type="AlphaFoldDB" id="A0AAD2EM80"/>
<dbReference type="NCBIfam" id="TIGR03500">
    <property type="entry name" value="FliO_TIGR"/>
    <property type="match status" value="1"/>
</dbReference>
<keyword evidence="1 7" id="KW-1003">Cell membrane</keyword>
<comment type="caution">
    <text evidence="9">The sequence shown here is derived from an EMBL/GenBank/DDBJ whole genome shotgun (WGS) entry which is preliminary data.</text>
</comment>
<evidence type="ECO:0000256" key="6">
    <source>
        <dbReference type="ARBA" id="ARBA00037937"/>
    </source>
</evidence>
<sequence>MNHAVDWARTLGGLFVVLAMIVAAGWLIRRLQQRAGMGPGGRRTQVITVVAQQMLGAREKVVVVDVEGTWLVLGVTQQHVQTLHTLPRPAQASTDAPDDHAGDGTPGTGKPPRFADALSIQLKRHLTGKSE</sequence>
<dbReference type="PANTHER" id="PTHR38766:SF1">
    <property type="entry name" value="FLAGELLAR PROTEIN FLIO"/>
    <property type="match status" value="1"/>
</dbReference>
<evidence type="ECO:0000256" key="1">
    <source>
        <dbReference type="ARBA" id="ARBA00022475"/>
    </source>
</evidence>
<dbReference type="Proteomes" id="UP001190002">
    <property type="component" value="Unassembled WGS sequence"/>
</dbReference>
<evidence type="ECO:0000313" key="9">
    <source>
        <dbReference type="EMBL" id="CAJ0687809.1"/>
    </source>
</evidence>
<dbReference type="Proteomes" id="UP001190452">
    <property type="component" value="Unassembled WGS sequence"/>
</dbReference>